<evidence type="ECO:0000313" key="12">
    <source>
        <dbReference type="Proteomes" id="UP000427769"/>
    </source>
</evidence>
<dbReference type="SMART" id="SM00387">
    <property type="entry name" value="HATPase_c"/>
    <property type="match status" value="1"/>
</dbReference>
<evidence type="ECO:0000256" key="6">
    <source>
        <dbReference type="ARBA" id="ARBA00022692"/>
    </source>
</evidence>
<organism evidence="11 12">
    <name type="scientific">Desulfosarcina widdelii</name>
    <dbReference type="NCBI Taxonomy" id="947919"/>
    <lineage>
        <taxon>Bacteria</taxon>
        <taxon>Pseudomonadati</taxon>
        <taxon>Thermodesulfobacteriota</taxon>
        <taxon>Desulfobacteria</taxon>
        <taxon>Desulfobacterales</taxon>
        <taxon>Desulfosarcinaceae</taxon>
        <taxon>Desulfosarcina</taxon>
    </lineage>
</organism>
<evidence type="ECO:0000256" key="8">
    <source>
        <dbReference type="ARBA" id="ARBA00023136"/>
    </source>
</evidence>
<dbReference type="SUPFAM" id="SSF55874">
    <property type="entry name" value="ATPase domain of HSP90 chaperone/DNA topoisomerase II/histidine kinase"/>
    <property type="match status" value="1"/>
</dbReference>
<feature type="domain" description="Histidine kinase" evidence="10">
    <location>
        <begin position="259"/>
        <end position="497"/>
    </location>
</feature>
<dbReference type="InterPro" id="IPR005467">
    <property type="entry name" value="His_kinase_dom"/>
</dbReference>
<evidence type="ECO:0000256" key="2">
    <source>
        <dbReference type="ARBA" id="ARBA00004651"/>
    </source>
</evidence>
<reference evidence="11 12" key="1">
    <citation type="submission" date="2019-11" db="EMBL/GenBank/DDBJ databases">
        <title>Comparative genomics of hydrocarbon-degrading Desulfosarcina strains.</title>
        <authorList>
            <person name="Watanabe M."/>
            <person name="Kojima H."/>
            <person name="Fukui M."/>
        </authorList>
    </citation>
    <scope>NUCLEOTIDE SEQUENCE [LARGE SCALE GENOMIC DNA]</scope>
    <source>
        <strain evidence="11 12">PP31</strain>
    </source>
</reference>
<feature type="transmembrane region" description="Helical" evidence="9">
    <location>
        <begin position="17"/>
        <end position="39"/>
    </location>
</feature>
<dbReference type="InterPro" id="IPR004358">
    <property type="entry name" value="Sig_transdc_His_kin-like_C"/>
</dbReference>
<dbReference type="Gene3D" id="1.10.287.130">
    <property type="match status" value="1"/>
</dbReference>
<dbReference type="Gene3D" id="3.30.450.20">
    <property type="entry name" value="PAS domain"/>
    <property type="match status" value="1"/>
</dbReference>
<dbReference type="PANTHER" id="PTHR43065">
    <property type="entry name" value="SENSOR HISTIDINE KINASE"/>
    <property type="match status" value="1"/>
</dbReference>
<evidence type="ECO:0000313" key="11">
    <source>
        <dbReference type="EMBL" id="BBO77107.1"/>
    </source>
</evidence>
<gene>
    <name evidence="11" type="ORF">DSCW_45240</name>
</gene>
<dbReference type="OrthoDB" id="5411762at2"/>
<dbReference type="SMART" id="SM00388">
    <property type="entry name" value="HisKA"/>
    <property type="match status" value="1"/>
</dbReference>
<proteinExistence type="predicted"/>
<evidence type="ECO:0000256" key="3">
    <source>
        <dbReference type="ARBA" id="ARBA00012438"/>
    </source>
</evidence>
<comment type="subcellular location">
    <subcellularLocation>
        <location evidence="2">Cell membrane</location>
        <topology evidence="2">Multi-pass membrane protein</topology>
    </subcellularLocation>
</comment>
<comment type="catalytic activity">
    <reaction evidence="1">
        <text>ATP + protein L-histidine = ADP + protein N-phospho-L-histidine.</text>
        <dbReference type="EC" id="2.7.13.3"/>
    </reaction>
</comment>
<evidence type="ECO:0000256" key="9">
    <source>
        <dbReference type="SAM" id="Phobius"/>
    </source>
</evidence>
<keyword evidence="6 9" id="KW-0812">Transmembrane</keyword>
<dbReference type="SMART" id="SM01049">
    <property type="entry name" value="Cache_2"/>
    <property type="match status" value="1"/>
</dbReference>
<sequence>MATARFQNLLRHIPFRIFMPVVMTVLLFILTIFQLILPMMQERLMDGKREVIRELVVSAWSSLEGYARQERQGLLSREAAQQQAKTHLRGLRYGPNFKDYFWINDMHPRMIMHPYRPDLEGKDISTFADPAGKRLFIACVEIVRAKGAGYVDYQWQWMDDPTRIVPKISYVMGFEPWGWILGSGIYVEDVHAQISAITRKLTLVCSWILFAIILLSVLIVAHGAKVTHEKKQAEEMALLKQEQLFQAAKMVSLGTLVSGVAHEINNPITSVMLNAPNLGRMWESVLPILDRYHMQNGDFPVGGTVYSRIRDRIPPMLTSITDDARRVRDIVKDLKDFARDNPSESMEDVDVNEVVHKAVGLTANLINKSTRHFKLDCQVDLPPVYGNAQRIEQVTINLVVNACQALPDAERSVTVGTGFEADRNCVFIAVCDEGVGIPAEALMQITDPFFTTRREQGGTGLGLAITDRIVRDHGGTLTFDSTPGKGTRVRAIFPLAKEPQQPNRQVD</sequence>
<keyword evidence="7 9" id="KW-1133">Transmembrane helix</keyword>
<dbReference type="SUPFAM" id="SSF47384">
    <property type="entry name" value="Homodimeric domain of signal transducing histidine kinase"/>
    <property type="match status" value="1"/>
</dbReference>
<dbReference type="EMBL" id="AP021875">
    <property type="protein sequence ID" value="BBO77107.1"/>
    <property type="molecule type" value="Genomic_DNA"/>
</dbReference>
<dbReference type="PRINTS" id="PR00344">
    <property type="entry name" value="BCTRLSENSOR"/>
</dbReference>
<dbReference type="EC" id="2.7.13.3" evidence="3"/>
<keyword evidence="8 9" id="KW-0472">Membrane</keyword>
<accession>A0A5K7ZM23</accession>
<name>A0A5K7ZM23_9BACT</name>
<dbReference type="GO" id="GO:0000155">
    <property type="term" value="F:phosphorelay sensor kinase activity"/>
    <property type="evidence" value="ECO:0007669"/>
    <property type="project" value="InterPro"/>
</dbReference>
<keyword evidence="12" id="KW-1185">Reference proteome</keyword>
<dbReference type="PANTHER" id="PTHR43065:SF42">
    <property type="entry name" value="TWO-COMPONENT SENSOR PPRA"/>
    <property type="match status" value="1"/>
</dbReference>
<keyword evidence="4" id="KW-1003">Cell membrane</keyword>
<evidence type="ECO:0000259" key="10">
    <source>
        <dbReference type="PROSITE" id="PS50109"/>
    </source>
</evidence>
<dbReference type="KEGG" id="dwd:DSCW_45240"/>
<dbReference type="AlphaFoldDB" id="A0A5K7ZM23"/>
<dbReference type="Pfam" id="PF17200">
    <property type="entry name" value="sCache_2"/>
    <property type="match status" value="1"/>
</dbReference>
<protein>
    <recommendedName>
        <fullName evidence="3">histidine kinase</fullName>
        <ecNumber evidence="3">2.7.13.3</ecNumber>
    </recommendedName>
</protein>
<dbReference type="InterPro" id="IPR036890">
    <property type="entry name" value="HATPase_C_sf"/>
</dbReference>
<dbReference type="Pfam" id="PF00512">
    <property type="entry name" value="HisKA"/>
    <property type="match status" value="1"/>
</dbReference>
<keyword evidence="5" id="KW-0597">Phosphoprotein</keyword>
<evidence type="ECO:0000256" key="4">
    <source>
        <dbReference type="ARBA" id="ARBA00022475"/>
    </source>
</evidence>
<evidence type="ECO:0000256" key="7">
    <source>
        <dbReference type="ARBA" id="ARBA00022989"/>
    </source>
</evidence>
<dbReference type="CDD" id="cd00082">
    <property type="entry name" value="HisKA"/>
    <property type="match status" value="1"/>
</dbReference>
<dbReference type="Pfam" id="PF02518">
    <property type="entry name" value="HATPase_c"/>
    <property type="match status" value="1"/>
</dbReference>
<evidence type="ECO:0000256" key="5">
    <source>
        <dbReference type="ARBA" id="ARBA00022553"/>
    </source>
</evidence>
<dbReference type="InterPro" id="IPR033480">
    <property type="entry name" value="sCache_2"/>
</dbReference>
<dbReference type="PROSITE" id="PS50109">
    <property type="entry name" value="HIS_KIN"/>
    <property type="match status" value="1"/>
</dbReference>
<feature type="transmembrane region" description="Helical" evidence="9">
    <location>
        <begin position="201"/>
        <end position="221"/>
    </location>
</feature>
<dbReference type="Gene3D" id="3.30.565.10">
    <property type="entry name" value="Histidine kinase-like ATPase, C-terminal domain"/>
    <property type="match status" value="1"/>
</dbReference>
<evidence type="ECO:0000256" key="1">
    <source>
        <dbReference type="ARBA" id="ARBA00000085"/>
    </source>
</evidence>
<dbReference type="GO" id="GO:0005886">
    <property type="term" value="C:plasma membrane"/>
    <property type="evidence" value="ECO:0007669"/>
    <property type="project" value="UniProtKB-SubCell"/>
</dbReference>
<dbReference type="InterPro" id="IPR003594">
    <property type="entry name" value="HATPase_dom"/>
</dbReference>
<dbReference type="Proteomes" id="UP000427769">
    <property type="component" value="Chromosome"/>
</dbReference>
<dbReference type="RefSeq" id="WP_155305887.1">
    <property type="nucleotide sequence ID" value="NZ_AP021875.1"/>
</dbReference>
<dbReference type="InterPro" id="IPR036097">
    <property type="entry name" value="HisK_dim/P_sf"/>
</dbReference>
<dbReference type="InterPro" id="IPR003661">
    <property type="entry name" value="HisK_dim/P_dom"/>
</dbReference>